<protein>
    <submittedName>
        <fullName evidence="2">Uncharacterized protein</fullName>
    </submittedName>
</protein>
<sequence>MKLLILPLLALGSTAHAAPLLGTINSFFESSFCRQSHCTLSSREPLGGGVVDFRYTLAPERLPQPGDMPEAGPTLSVIRVNNVVTSVGYAQGVQDDLLYPGGYLSSVLAKAFTFAAGSAVSEAALSRLEGGCEQANGQEVRIPVGRFTLSCVNSYGEYPDAWRVAFRLYR</sequence>
<comment type="caution">
    <text evidence="2">The sequence shown here is derived from an EMBL/GenBank/DDBJ whole genome shotgun (WGS) entry which is preliminary data.</text>
</comment>
<dbReference type="AlphaFoldDB" id="A0A7W8NHE2"/>
<gene>
    <name evidence="2" type="ORF">HNQ08_004916</name>
</gene>
<name>A0A7W8NHE2_9DEIO</name>
<reference evidence="2 3" key="1">
    <citation type="submission" date="2020-08" db="EMBL/GenBank/DDBJ databases">
        <title>Genomic Encyclopedia of Type Strains, Phase IV (KMG-IV): sequencing the most valuable type-strain genomes for metagenomic binning, comparative biology and taxonomic classification.</title>
        <authorList>
            <person name="Goeker M."/>
        </authorList>
    </citation>
    <scope>NUCLEOTIDE SEQUENCE [LARGE SCALE GENOMIC DNA]</scope>
    <source>
        <strain evidence="2 3">DSM 27939</strain>
    </source>
</reference>
<dbReference type="EMBL" id="JACHFL010000022">
    <property type="protein sequence ID" value="MBB5365790.1"/>
    <property type="molecule type" value="Genomic_DNA"/>
</dbReference>
<organism evidence="2 3">
    <name type="scientific">Deinococcus humi</name>
    <dbReference type="NCBI Taxonomy" id="662880"/>
    <lineage>
        <taxon>Bacteria</taxon>
        <taxon>Thermotogati</taxon>
        <taxon>Deinococcota</taxon>
        <taxon>Deinococci</taxon>
        <taxon>Deinococcales</taxon>
        <taxon>Deinococcaceae</taxon>
        <taxon>Deinococcus</taxon>
    </lineage>
</organism>
<proteinExistence type="predicted"/>
<evidence type="ECO:0000313" key="3">
    <source>
        <dbReference type="Proteomes" id="UP000552709"/>
    </source>
</evidence>
<keyword evidence="3" id="KW-1185">Reference proteome</keyword>
<dbReference type="RefSeq" id="WP_184137579.1">
    <property type="nucleotide sequence ID" value="NZ_JACHFL010000022.1"/>
</dbReference>
<evidence type="ECO:0000313" key="2">
    <source>
        <dbReference type="EMBL" id="MBB5365790.1"/>
    </source>
</evidence>
<feature type="chain" id="PRO_5030508751" evidence="1">
    <location>
        <begin position="18"/>
        <end position="170"/>
    </location>
</feature>
<accession>A0A7W8NHE2</accession>
<feature type="signal peptide" evidence="1">
    <location>
        <begin position="1"/>
        <end position="17"/>
    </location>
</feature>
<evidence type="ECO:0000256" key="1">
    <source>
        <dbReference type="SAM" id="SignalP"/>
    </source>
</evidence>
<keyword evidence="1" id="KW-0732">Signal</keyword>
<dbReference type="Proteomes" id="UP000552709">
    <property type="component" value="Unassembled WGS sequence"/>
</dbReference>